<sequence>MDYIQPEYRVRWIWGKCETCGKRTFQFVSHKVRKSVLSLIGLIRIFNDLPQPHETCIYYTRWIAQHHVCHDEFCVRECCRKKLPWTSLMTLPCSGQIS</sequence>
<comment type="caution">
    <text evidence="1">The sequence shown here is derived from an EMBL/GenBank/DDBJ whole genome shotgun (WGS) entry which is preliminary data.</text>
</comment>
<dbReference type="Proteomes" id="UP000033986">
    <property type="component" value="Unassembled WGS sequence"/>
</dbReference>
<protein>
    <submittedName>
        <fullName evidence="1">Uncharacterized protein</fullName>
    </submittedName>
</protein>
<dbReference type="EMBL" id="LCDB01000016">
    <property type="protein sequence ID" value="KKS44026.1"/>
    <property type="molecule type" value="Genomic_DNA"/>
</dbReference>
<evidence type="ECO:0000313" key="1">
    <source>
        <dbReference type="EMBL" id="KKS44026.1"/>
    </source>
</evidence>
<name>A0A0G1BCD6_9BACT</name>
<evidence type="ECO:0000313" key="2">
    <source>
        <dbReference type="Proteomes" id="UP000033986"/>
    </source>
</evidence>
<reference evidence="1 2" key="1">
    <citation type="journal article" date="2015" name="Nature">
        <title>rRNA introns, odd ribosomes, and small enigmatic genomes across a large radiation of phyla.</title>
        <authorList>
            <person name="Brown C.T."/>
            <person name="Hug L.A."/>
            <person name="Thomas B.C."/>
            <person name="Sharon I."/>
            <person name="Castelle C.J."/>
            <person name="Singh A."/>
            <person name="Wilkins M.J."/>
            <person name="Williams K.H."/>
            <person name="Banfield J.F."/>
        </authorList>
    </citation>
    <scope>NUCLEOTIDE SEQUENCE [LARGE SCALE GENOMIC DNA]</scope>
</reference>
<accession>A0A0G1BCD6</accession>
<gene>
    <name evidence="1" type="ORF">UV07_C0016G0008</name>
</gene>
<proteinExistence type="predicted"/>
<dbReference type="AlphaFoldDB" id="A0A0G1BCD6"/>
<organism evidence="1 2">
    <name type="scientific">Candidatus Azambacteria bacterium GW2011_GWB1_42_17</name>
    <dbReference type="NCBI Taxonomy" id="1618615"/>
    <lineage>
        <taxon>Bacteria</taxon>
        <taxon>Candidatus Azamiibacteriota</taxon>
    </lineage>
</organism>